<dbReference type="GO" id="GO:0008270">
    <property type="term" value="F:zinc ion binding"/>
    <property type="evidence" value="ECO:0007669"/>
    <property type="project" value="InterPro"/>
</dbReference>
<dbReference type="InterPro" id="IPR036864">
    <property type="entry name" value="Zn2-C6_fun-type_DNA-bd_sf"/>
</dbReference>
<evidence type="ECO:0000256" key="2">
    <source>
        <dbReference type="ARBA" id="ARBA00022723"/>
    </source>
</evidence>
<dbReference type="GeneID" id="25783618"/>
<dbReference type="SUPFAM" id="SSF57701">
    <property type="entry name" value="Zn2/Cys6 DNA-binding domain"/>
    <property type="match status" value="1"/>
</dbReference>
<name>G9P5B8_HYPAI</name>
<evidence type="ECO:0000256" key="5">
    <source>
        <dbReference type="ARBA" id="ARBA00023125"/>
    </source>
</evidence>
<dbReference type="Pfam" id="PF00172">
    <property type="entry name" value="Zn_clus"/>
    <property type="match status" value="1"/>
</dbReference>
<dbReference type="PANTHER" id="PTHR47782:SF12">
    <property type="entry name" value="ZN(II)2CYS6 TRANSCRIPTION FACTOR (EUROFUNG)"/>
    <property type="match status" value="1"/>
</dbReference>
<keyword evidence="10" id="KW-1185">Reference proteome</keyword>
<dbReference type="PANTHER" id="PTHR47782">
    <property type="entry name" value="ZN(II)2CYS6 TRANSCRIPTION FACTOR (EUROFUNG)-RELATED"/>
    <property type="match status" value="1"/>
</dbReference>
<evidence type="ECO:0000259" key="8">
    <source>
        <dbReference type="PROSITE" id="PS50048"/>
    </source>
</evidence>
<dbReference type="Pfam" id="PF04082">
    <property type="entry name" value="Fungal_trans"/>
    <property type="match status" value="1"/>
</dbReference>
<dbReference type="GO" id="GO:0045944">
    <property type="term" value="P:positive regulation of transcription by RNA polymerase II"/>
    <property type="evidence" value="ECO:0007669"/>
    <property type="project" value="TreeGrafter"/>
</dbReference>
<dbReference type="SMART" id="SM00906">
    <property type="entry name" value="Fungal_trans"/>
    <property type="match status" value="1"/>
</dbReference>
<evidence type="ECO:0000256" key="1">
    <source>
        <dbReference type="ARBA" id="ARBA00004123"/>
    </source>
</evidence>
<keyword evidence="5" id="KW-0238">DNA-binding</keyword>
<evidence type="ECO:0000256" key="3">
    <source>
        <dbReference type="ARBA" id="ARBA00022833"/>
    </source>
</evidence>
<dbReference type="InterPro" id="IPR001138">
    <property type="entry name" value="Zn2Cys6_DnaBD"/>
</dbReference>
<dbReference type="OMA" id="MCIEQGL"/>
<dbReference type="PROSITE" id="PS50048">
    <property type="entry name" value="ZN2_CY6_FUNGAL_2"/>
    <property type="match status" value="1"/>
</dbReference>
<dbReference type="OrthoDB" id="5296287at2759"/>
<reference evidence="9 10" key="1">
    <citation type="journal article" date="2011" name="Genome Biol.">
        <title>Comparative genome sequence analysis underscores mycoparasitism as the ancestral life style of Trichoderma.</title>
        <authorList>
            <person name="Kubicek C.P."/>
            <person name="Herrera-Estrella A."/>
            <person name="Seidl-Seiboth V."/>
            <person name="Martinez D.A."/>
            <person name="Druzhinina I.S."/>
            <person name="Thon M."/>
            <person name="Zeilinger S."/>
            <person name="Casas-Flores S."/>
            <person name="Horwitz B.A."/>
            <person name="Mukherjee P.K."/>
            <person name="Mukherjee M."/>
            <person name="Kredics L."/>
            <person name="Alcaraz L.D."/>
            <person name="Aerts A."/>
            <person name="Antal Z."/>
            <person name="Atanasova L."/>
            <person name="Cervantes-Badillo M.G."/>
            <person name="Challacombe J."/>
            <person name="Chertkov O."/>
            <person name="McCluskey K."/>
            <person name="Coulpier F."/>
            <person name="Deshpande N."/>
            <person name="von Doehren H."/>
            <person name="Ebbole D.J."/>
            <person name="Esquivel-Naranjo E.U."/>
            <person name="Fekete E."/>
            <person name="Flipphi M."/>
            <person name="Glaser F."/>
            <person name="Gomez-Rodriguez E.Y."/>
            <person name="Gruber S."/>
            <person name="Han C."/>
            <person name="Henrissat B."/>
            <person name="Hermosa R."/>
            <person name="Hernandez-Onate M."/>
            <person name="Karaffa L."/>
            <person name="Kosti I."/>
            <person name="Le Crom S."/>
            <person name="Lindquist E."/>
            <person name="Lucas S."/>
            <person name="Luebeck M."/>
            <person name="Luebeck P.S."/>
            <person name="Margeot A."/>
            <person name="Metz B."/>
            <person name="Misra M."/>
            <person name="Nevalainen H."/>
            <person name="Omann M."/>
            <person name="Packer N."/>
            <person name="Perrone G."/>
            <person name="Uresti-Rivera E.E."/>
            <person name="Salamov A."/>
            <person name="Schmoll M."/>
            <person name="Seiboth B."/>
            <person name="Shapiro H."/>
            <person name="Sukno S."/>
            <person name="Tamayo-Ramos J.A."/>
            <person name="Tisch D."/>
            <person name="Wiest A."/>
            <person name="Wilkinson H.H."/>
            <person name="Zhang M."/>
            <person name="Coutinho P.M."/>
            <person name="Kenerley C.M."/>
            <person name="Monte E."/>
            <person name="Baker S.E."/>
            <person name="Grigoriev I.V."/>
        </authorList>
    </citation>
    <scope>NUCLEOTIDE SEQUENCE [LARGE SCALE GENOMIC DNA]</scope>
    <source>
        <strain evidence="10">ATCC 20476 / IMI 206040</strain>
    </source>
</reference>
<evidence type="ECO:0000256" key="7">
    <source>
        <dbReference type="ARBA" id="ARBA00023242"/>
    </source>
</evidence>
<dbReference type="CDD" id="cd12148">
    <property type="entry name" value="fungal_TF_MHR"/>
    <property type="match status" value="1"/>
</dbReference>
<evidence type="ECO:0000313" key="10">
    <source>
        <dbReference type="Proteomes" id="UP000005426"/>
    </source>
</evidence>
<dbReference type="InterPro" id="IPR007219">
    <property type="entry name" value="XnlR_reg_dom"/>
</dbReference>
<dbReference type="GO" id="GO:0043565">
    <property type="term" value="F:sequence-specific DNA binding"/>
    <property type="evidence" value="ECO:0007669"/>
    <property type="project" value="TreeGrafter"/>
</dbReference>
<evidence type="ECO:0000256" key="4">
    <source>
        <dbReference type="ARBA" id="ARBA00023015"/>
    </source>
</evidence>
<dbReference type="eggNOG" id="ENOG502SHD0">
    <property type="taxonomic scope" value="Eukaryota"/>
</dbReference>
<keyword evidence="7" id="KW-0539">Nucleus</keyword>
<evidence type="ECO:0000313" key="9">
    <source>
        <dbReference type="EMBL" id="EHK41303.1"/>
    </source>
</evidence>
<keyword evidence="3" id="KW-0862">Zinc</keyword>
<gene>
    <name evidence="9" type="ORF">TRIATDRAFT_321544</name>
</gene>
<dbReference type="CDD" id="cd00067">
    <property type="entry name" value="GAL4"/>
    <property type="match status" value="1"/>
</dbReference>
<comment type="subcellular location">
    <subcellularLocation>
        <location evidence="1">Nucleus</location>
    </subcellularLocation>
</comment>
<evidence type="ECO:0000256" key="6">
    <source>
        <dbReference type="ARBA" id="ARBA00023163"/>
    </source>
</evidence>
<comment type="caution">
    <text evidence="9">The sequence shown here is derived from an EMBL/GenBank/DDBJ whole genome shotgun (WGS) entry which is preliminary data.</text>
</comment>
<dbReference type="GO" id="GO:0005634">
    <property type="term" value="C:nucleus"/>
    <property type="evidence" value="ECO:0007669"/>
    <property type="project" value="UniProtKB-SubCell"/>
</dbReference>
<dbReference type="GO" id="GO:0006351">
    <property type="term" value="P:DNA-templated transcription"/>
    <property type="evidence" value="ECO:0007669"/>
    <property type="project" value="InterPro"/>
</dbReference>
<dbReference type="RefSeq" id="XP_013939660.1">
    <property type="nucleotide sequence ID" value="XM_014084185.1"/>
</dbReference>
<dbReference type="PROSITE" id="PS00463">
    <property type="entry name" value="ZN2_CY6_FUNGAL_1"/>
    <property type="match status" value="1"/>
</dbReference>
<dbReference type="GO" id="GO:0000981">
    <property type="term" value="F:DNA-binding transcription factor activity, RNA polymerase II-specific"/>
    <property type="evidence" value="ECO:0007669"/>
    <property type="project" value="InterPro"/>
</dbReference>
<keyword evidence="6" id="KW-0804">Transcription</keyword>
<dbReference type="EMBL" id="ABDG02000027">
    <property type="protein sequence ID" value="EHK41303.1"/>
    <property type="molecule type" value="Genomic_DNA"/>
</dbReference>
<sequence length="652" mass="73463">MPHQSANFSGACAHCRAKKLKCDKSARVCSNCERAKTPCIEIDPISGEQYERGYIADLKMRVAYLREQVNSPYSQTLPGSVSALSTPAEDQVQSISPNIKSIARSSSVLTEPSKFADGSIFSLGHLVAAALSTQFSQGARSLFQTRFRLQPQADGTEVPLSDEDNLPPLSVACDLVDAYFEIGFHRVSPFMNRSQTYQQIERLYDNRSSSGSDLQRKNDLYQLFMLFAVSLPYAKRLPSNKSPIHYYASAMQYAEEVLSHTDGETQIQNTMLLLVFAHQHATGIGSRWKLARQAMRICVQLGYHKAPSRPLDPVTEQRRRRLFWCCYVQERFAACGLGRPIAITDSDITVAMPDYVRLDDLQEGLDTGTPNGVEVAVLNRQAQLRRISAKVHEQLYGRRDATNTSFQTKAEAAILLNAELDQWHITHAEISTIPQSPCIFHTREYMDVNFYRERLFIYSALVVPTGQEARSFKPNVTYLSLCLDPAVQIIFLYQTLLVKGVKTVLWTWIQDILRSGFMILYCGIHISNILKSREEIVSSIATDHIPEPSSVIKALDDCRQMLKDISLQWTAVNPHWVAFDRLSCEVRKLIEKSSAPETWQSTQGEGADEIAMNIGTSQGLWDVPMDISYWDDLLDGDVNMNEVFGFDMNTFS</sequence>
<protein>
    <recommendedName>
        <fullName evidence="8">Zn(2)-C6 fungal-type domain-containing protein</fullName>
    </recommendedName>
</protein>
<keyword evidence="2" id="KW-0479">Metal-binding</keyword>
<dbReference type="STRING" id="452589.G9P5B8"/>
<dbReference type="KEGG" id="tatv:25783618"/>
<dbReference type="HOGENOM" id="CLU_419828_0_0_1"/>
<feature type="domain" description="Zn(2)-C6 fungal-type" evidence="8">
    <location>
        <begin position="11"/>
        <end position="41"/>
    </location>
</feature>
<proteinExistence type="predicted"/>
<dbReference type="Gene3D" id="4.10.240.10">
    <property type="entry name" value="Zn(2)-C6 fungal-type DNA-binding domain"/>
    <property type="match status" value="1"/>
</dbReference>
<dbReference type="SMART" id="SM00066">
    <property type="entry name" value="GAL4"/>
    <property type="match status" value="1"/>
</dbReference>
<dbReference type="AlphaFoldDB" id="G9P5B8"/>
<dbReference type="Proteomes" id="UP000005426">
    <property type="component" value="Unassembled WGS sequence"/>
</dbReference>
<dbReference type="InterPro" id="IPR052202">
    <property type="entry name" value="Yeast_MetPath_Reg"/>
</dbReference>
<keyword evidence="4" id="KW-0805">Transcription regulation</keyword>
<accession>G9P5B8</accession>
<organism evidence="9 10">
    <name type="scientific">Hypocrea atroviridis (strain ATCC 20476 / IMI 206040)</name>
    <name type="common">Trichoderma atroviride</name>
    <dbReference type="NCBI Taxonomy" id="452589"/>
    <lineage>
        <taxon>Eukaryota</taxon>
        <taxon>Fungi</taxon>
        <taxon>Dikarya</taxon>
        <taxon>Ascomycota</taxon>
        <taxon>Pezizomycotina</taxon>
        <taxon>Sordariomycetes</taxon>
        <taxon>Hypocreomycetidae</taxon>
        <taxon>Hypocreales</taxon>
        <taxon>Hypocreaceae</taxon>
        <taxon>Trichoderma</taxon>
    </lineage>
</organism>